<dbReference type="RefSeq" id="WP_111919771.1">
    <property type="nucleotide sequence ID" value="NZ_CAUWHR010000025.1"/>
</dbReference>
<evidence type="ECO:0008006" key="4">
    <source>
        <dbReference type="Google" id="ProtNLM"/>
    </source>
</evidence>
<keyword evidence="3" id="KW-1185">Reference proteome</keyword>
<protein>
    <recommendedName>
        <fullName evidence="4">Tubby C 2 family protein</fullName>
    </recommendedName>
</protein>
<accession>A0A2Z4UB80</accession>
<evidence type="ECO:0000313" key="3">
    <source>
        <dbReference type="Proteomes" id="UP000250003"/>
    </source>
</evidence>
<organism evidence="2 3">
    <name type="scientific">Blautia argi</name>
    <dbReference type="NCBI Taxonomy" id="1912897"/>
    <lineage>
        <taxon>Bacteria</taxon>
        <taxon>Bacillati</taxon>
        <taxon>Bacillota</taxon>
        <taxon>Clostridia</taxon>
        <taxon>Lachnospirales</taxon>
        <taxon>Lachnospiraceae</taxon>
        <taxon>Blautia</taxon>
    </lineage>
</organism>
<dbReference type="Pfam" id="PF04525">
    <property type="entry name" value="LOR"/>
    <property type="match status" value="1"/>
</dbReference>
<proteinExistence type="inferred from homology"/>
<dbReference type="SUPFAM" id="SSF54518">
    <property type="entry name" value="Tubby C-terminal domain-like"/>
    <property type="match status" value="1"/>
</dbReference>
<sequence>MKLLFKQKMFSWLDSYEIYNEEGDIVYTVKGQLDWGHCLKIYDSNGQYVGMVREKVLTFMPRFDLYVGEEQAGSVQKEFSFLKPKYNIDFMGWRVSGNVMEWNYEIQDTNQMSIALIGKEVFHWTDTYVMDIGRKEDALYVVMLVLAIDAEKCSRQS</sequence>
<dbReference type="OrthoDB" id="652307at2"/>
<dbReference type="InterPro" id="IPR025659">
    <property type="entry name" value="Tubby-like_C"/>
</dbReference>
<dbReference type="Proteomes" id="UP000250003">
    <property type="component" value="Chromosome"/>
</dbReference>
<evidence type="ECO:0000313" key="2">
    <source>
        <dbReference type="EMBL" id="AWY98282.1"/>
    </source>
</evidence>
<dbReference type="EMBL" id="CP030280">
    <property type="protein sequence ID" value="AWY98282.1"/>
    <property type="molecule type" value="Genomic_DNA"/>
</dbReference>
<dbReference type="InterPro" id="IPR038595">
    <property type="entry name" value="LOR_sf"/>
</dbReference>
<dbReference type="Gene3D" id="2.40.160.200">
    <property type="entry name" value="LURP1-related"/>
    <property type="match status" value="1"/>
</dbReference>
<gene>
    <name evidence="2" type="ORF">DQQ01_09125</name>
</gene>
<comment type="similarity">
    <text evidence="1">Belongs to the LOR family.</text>
</comment>
<dbReference type="KEGG" id="blau:DQQ01_09125"/>
<name>A0A2Z4UB80_9FIRM</name>
<dbReference type="AlphaFoldDB" id="A0A2Z4UB80"/>
<evidence type="ECO:0000256" key="1">
    <source>
        <dbReference type="ARBA" id="ARBA00005437"/>
    </source>
</evidence>
<reference evidence="3" key="1">
    <citation type="submission" date="2018-06" db="EMBL/GenBank/DDBJ databases">
        <title>Description of Blautia argi sp. nov., a new anaerobic isolated from dog feces.</title>
        <authorList>
            <person name="Chang Y.-H."/>
            <person name="Paek J."/>
            <person name="Shin Y."/>
        </authorList>
    </citation>
    <scope>NUCLEOTIDE SEQUENCE [LARGE SCALE GENOMIC DNA]</scope>
    <source>
        <strain evidence="3">KCTC 15426</strain>
    </source>
</reference>
<dbReference type="InterPro" id="IPR007612">
    <property type="entry name" value="LOR"/>
</dbReference>